<dbReference type="PANTHER" id="PTHR42708:SF1">
    <property type="entry name" value="GLIDING MOTILITY PROTEIN MGLA"/>
    <property type="match status" value="1"/>
</dbReference>
<dbReference type="EMBL" id="QAON01000016">
    <property type="protein sequence ID" value="PTQ87896.1"/>
    <property type="molecule type" value="Genomic_DNA"/>
</dbReference>
<evidence type="ECO:0000256" key="2">
    <source>
        <dbReference type="ARBA" id="ARBA00022741"/>
    </source>
</evidence>
<protein>
    <recommendedName>
        <fullName evidence="7">Signal recognition particle receptor subunit beta</fullName>
    </recommendedName>
</protein>
<evidence type="ECO:0000313" key="5">
    <source>
        <dbReference type="EMBL" id="PTQ87896.1"/>
    </source>
</evidence>
<dbReference type="PANTHER" id="PTHR42708">
    <property type="entry name" value="ATP/GTP-BINDING PROTEIN-RELATED"/>
    <property type="match status" value="1"/>
</dbReference>
<comment type="similarity">
    <text evidence="1">Belongs to the GPN-loop GTPase family.</text>
</comment>
<evidence type="ECO:0008006" key="7">
    <source>
        <dbReference type="Google" id="ProtNLM"/>
    </source>
</evidence>
<evidence type="ECO:0000313" key="6">
    <source>
        <dbReference type="Proteomes" id="UP000244223"/>
    </source>
</evidence>
<proteinExistence type="inferred from homology"/>
<name>A0A2T5IVI6_9GAMM</name>
<dbReference type="InterPro" id="IPR027417">
    <property type="entry name" value="P-loop_NTPase"/>
</dbReference>
<evidence type="ECO:0000256" key="4">
    <source>
        <dbReference type="ARBA" id="ARBA00023134"/>
    </source>
</evidence>
<dbReference type="InterPro" id="IPR004130">
    <property type="entry name" value="Gpn"/>
</dbReference>
<keyword evidence="4" id="KW-0342">GTP-binding</keyword>
<dbReference type="CDD" id="cd00882">
    <property type="entry name" value="Ras_like_GTPase"/>
    <property type="match status" value="1"/>
</dbReference>
<dbReference type="OrthoDB" id="4319884at2"/>
<reference evidence="5 6" key="1">
    <citation type="submission" date="2018-04" db="EMBL/GenBank/DDBJ databases">
        <title>Genomic Encyclopedia of Archaeal and Bacterial Type Strains, Phase II (KMG-II): from individual species to whole genera.</title>
        <authorList>
            <person name="Goeker M."/>
        </authorList>
    </citation>
    <scope>NUCLEOTIDE SEQUENCE [LARGE SCALE GENOMIC DNA]</scope>
    <source>
        <strain evidence="5 6">DSM 5822</strain>
    </source>
</reference>
<dbReference type="GO" id="GO:0005525">
    <property type="term" value="F:GTP binding"/>
    <property type="evidence" value="ECO:0007669"/>
    <property type="project" value="UniProtKB-KW"/>
</dbReference>
<comment type="caution">
    <text evidence="5">The sequence shown here is derived from an EMBL/GenBank/DDBJ whole genome shotgun (WGS) entry which is preliminary data.</text>
</comment>
<sequence length="195" mass="21737">MGELKFIFTGTPGAGKTTAITSISDYPPICTDMLTTDELQDIKEGTTVAMDFGEFTLESGEKILLYGTPGQERFRHMWEILVTGGLGLIILVDNSRPNPLSDLTMYLTNFKDFIERAGAVVAITRWETHPDPSIDKFQDVLSDFGVVLPIMEADPRKKEDVLMLLDMLMAVVEMNQPNMNIGDDDNEYHDALLSL</sequence>
<dbReference type="AlphaFoldDB" id="A0A2T5IVI6"/>
<dbReference type="Proteomes" id="UP000244223">
    <property type="component" value="Unassembled WGS sequence"/>
</dbReference>
<evidence type="ECO:0000256" key="1">
    <source>
        <dbReference type="ARBA" id="ARBA00005290"/>
    </source>
</evidence>
<dbReference type="GO" id="GO:0016787">
    <property type="term" value="F:hydrolase activity"/>
    <property type="evidence" value="ECO:0007669"/>
    <property type="project" value="UniProtKB-KW"/>
</dbReference>
<gene>
    <name evidence="5" type="ORF">C8N29_11662</name>
</gene>
<dbReference type="Pfam" id="PF03029">
    <property type="entry name" value="ATP_bind_1"/>
    <property type="match status" value="1"/>
</dbReference>
<dbReference type="SUPFAM" id="SSF52540">
    <property type="entry name" value="P-loop containing nucleoside triphosphate hydrolases"/>
    <property type="match status" value="1"/>
</dbReference>
<evidence type="ECO:0000256" key="3">
    <source>
        <dbReference type="ARBA" id="ARBA00022801"/>
    </source>
</evidence>
<dbReference type="Gene3D" id="3.40.50.300">
    <property type="entry name" value="P-loop containing nucleotide triphosphate hydrolases"/>
    <property type="match status" value="1"/>
</dbReference>
<dbReference type="RefSeq" id="WP_107866661.1">
    <property type="nucleotide sequence ID" value="NZ_QAON01000016.1"/>
</dbReference>
<dbReference type="InterPro" id="IPR052705">
    <property type="entry name" value="Gliding_Motility_GTPase"/>
</dbReference>
<accession>A0A2T5IVI6</accession>
<organism evidence="5 6">
    <name type="scientific">Agitococcus lubricus</name>
    <dbReference type="NCBI Taxonomy" id="1077255"/>
    <lineage>
        <taxon>Bacteria</taxon>
        <taxon>Pseudomonadati</taxon>
        <taxon>Pseudomonadota</taxon>
        <taxon>Gammaproteobacteria</taxon>
        <taxon>Moraxellales</taxon>
        <taxon>Moraxellaceae</taxon>
        <taxon>Agitococcus</taxon>
    </lineage>
</organism>
<keyword evidence="3" id="KW-0378">Hydrolase</keyword>
<keyword evidence="2" id="KW-0547">Nucleotide-binding</keyword>
<keyword evidence="6" id="KW-1185">Reference proteome</keyword>